<evidence type="ECO:0000313" key="2">
    <source>
        <dbReference type="Proteomes" id="UP000249390"/>
    </source>
</evidence>
<comment type="caution">
    <text evidence="1">The sequence shown here is derived from an EMBL/GenBank/DDBJ whole genome shotgun (WGS) entry which is preliminary data.</text>
</comment>
<accession>A0A328DM56</accession>
<dbReference type="EMBL" id="NQVE01000122">
    <property type="protein sequence ID" value="RAL46694.1"/>
    <property type="molecule type" value="Genomic_DNA"/>
</dbReference>
<protein>
    <submittedName>
        <fullName evidence="1">Uncharacterized protein</fullName>
    </submittedName>
</protein>
<proteinExistence type="predicted"/>
<reference evidence="1 2" key="1">
    <citation type="submission" date="2018-06" db="EMBL/GenBank/DDBJ databases">
        <title>The Genome of Cuscuta australis (Dodder) Provides Insight into the Evolution of Plant Parasitism.</title>
        <authorList>
            <person name="Liu H."/>
        </authorList>
    </citation>
    <scope>NUCLEOTIDE SEQUENCE [LARGE SCALE GENOMIC DNA]</scope>
    <source>
        <strain evidence="2">cv. Yunnan</strain>
        <tissue evidence="1">Vines</tissue>
    </source>
</reference>
<dbReference type="Proteomes" id="UP000249390">
    <property type="component" value="Unassembled WGS sequence"/>
</dbReference>
<name>A0A328DM56_9ASTE</name>
<organism evidence="1 2">
    <name type="scientific">Cuscuta australis</name>
    <dbReference type="NCBI Taxonomy" id="267555"/>
    <lineage>
        <taxon>Eukaryota</taxon>
        <taxon>Viridiplantae</taxon>
        <taxon>Streptophyta</taxon>
        <taxon>Embryophyta</taxon>
        <taxon>Tracheophyta</taxon>
        <taxon>Spermatophyta</taxon>
        <taxon>Magnoliopsida</taxon>
        <taxon>eudicotyledons</taxon>
        <taxon>Gunneridae</taxon>
        <taxon>Pentapetalae</taxon>
        <taxon>asterids</taxon>
        <taxon>lamiids</taxon>
        <taxon>Solanales</taxon>
        <taxon>Convolvulaceae</taxon>
        <taxon>Cuscuteae</taxon>
        <taxon>Cuscuta</taxon>
        <taxon>Cuscuta subgen. Grammica</taxon>
        <taxon>Cuscuta sect. Cleistogrammica</taxon>
    </lineage>
</organism>
<keyword evidence="2" id="KW-1185">Reference proteome</keyword>
<sequence>MASGTDLVKITFELLLEAVGGLALRLNFTSSQICFLGKLLRRVELTVVVWVRSMGRLGAGGGCVGLGDAVLRQQG</sequence>
<dbReference type="AlphaFoldDB" id="A0A328DM56"/>
<evidence type="ECO:0000313" key="1">
    <source>
        <dbReference type="EMBL" id="RAL46694.1"/>
    </source>
</evidence>
<gene>
    <name evidence="1" type="ORF">DM860_004973</name>
</gene>